<dbReference type="InterPro" id="IPR004572">
    <property type="entry name" value="Protoporphyrinogen_oxidase"/>
</dbReference>
<protein>
    <recommendedName>
        <fullName evidence="6 11">Coproporphyrinogen III oxidase</fullName>
        <ecNumber evidence="5 11">1.3.3.15</ecNumber>
    </recommendedName>
</protein>
<dbReference type="PANTHER" id="PTHR42923:SF3">
    <property type="entry name" value="PROTOPORPHYRINOGEN OXIDASE"/>
    <property type="match status" value="1"/>
</dbReference>
<dbReference type="STRING" id="1313296.SAMN05661091_2307"/>
<dbReference type="InterPro" id="IPR036188">
    <property type="entry name" value="FAD/NAD-bd_sf"/>
</dbReference>
<comment type="subcellular location">
    <subcellularLocation>
        <location evidence="11">Cytoplasm</location>
    </subcellularLocation>
</comment>
<dbReference type="SUPFAM" id="SSF51905">
    <property type="entry name" value="FAD/NAD(P)-binding domain"/>
    <property type="match status" value="1"/>
</dbReference>
<evidence type="ECO:0000256" key="3">
    <source>
        <dbReference type="ARBA" id="ARBA00004744"/>
    </source>
</evidence>
<comment type="function">
    <text evidence="11">Involved in coproporphyrin-dependent heme b biosynthesis. Catalyzes the oxidation of coproporphyrinogen III to coproporphyrin III.</text>
</comment>
<keyword evidence="7 11" id="KW-0285">Flavoprotein</keyword>
<keyword evidence="12" id="KW-0472">Membrane</keyword>
<dbReference type="InterPro" id="IPR002937">
    <property type="entry name" value="Amino_oxidase"/>
</dbReference>
<evidence type="ECO:0000256" key="9">
    <source>
        <dbReference type="ARBA" id="ARBA00023002"/>
    </source>
</evidence>
<dbReference type="NCBIfam" id="TIGR00562">
    <property type="entry name" value="proto_IX_ox"/>
    <property type="match status" value="1"/>
</dbReference>
<dbReference type="Gene3D" id="3.50.50.60">
    <property type="entry name" value="FAD/NAD(P)-binding domain"/>
    <property type="match status" value="1"/>
</dbReference>
<evidence type="ECO:0000256" key="7">
    <source>
        <dbReference type="ARBA" id="ARBA00022630"/>
    </source>
</evidence>
<dbReference type="Gene3D" id="1.10.3110.10">
    <property type="entry name" value="protoporphyrinogen ix oxidase, domain 3"/>
    <property type="match status" value="1"/>
</dbReference>
<dbReference type="Proteomes" id="UP000192940">
    <property type="component" value="Chromosome I"/>
</dbReference>
<organism evidence="14 15">
    <name type="scientific">Paenibacillus uliginis N3/975</name>
    <dbReference type="NCBI Taxonomy" id="1313296"/>
    <lineage>
        <taxon>Bacteria</taxon>
        <taxon>Bacillati</taxon>
        <taxon>Bacillota</taxon>
        <taxon>Bacilli</taxon>
        <taxon>Bacillales</taxon>
        <taxon>Paenibacillaceae</taxon>
        <taxon>Paenibacillus</taxon>
    </lineage>
</organism>
<dbReference type="AlphaFoldDB" id="A0A1X7HBJ9"/>
<evidence type="ECO:0000256" key="11">
    <source>
        <dbReference type="RuleBase" id="RU364052"/>
    </source>
</evidence>
<dbReference type="GO" id="GO:0005737">
    <property type="term" value="C:cytoplasm"/>
    <property type="evidence" value="ECO:0007669"/>
    <property type="project" value="UniProtKB-SubCell"/>
</dbReference>
<dbReference type="InterPro" id="IPR050464">
    <property type="entry name" value="Zeta_carotene_desat/Oxidored"/>
</dbReference>
<dbReference type="GO" id="GO:0004729">
    <property type="term" value="F:oxygen-dependent protoporphyrinogen oxidase activity"/>
    <property type="evidence" value="ECO:0007669"/>
    <property type="project" value="UniProtKB-UniRule"/>
</dbReference>
<comment type="pathway">
    <text evidence="3 11">Porphyrin-containing compound metabolism; protoheme biosynthesis.</text>
</comment>
<comment type="cofactor">
    <cofactor evidence="2 11">
        <name>FAD</name>
        <dbReference type="ChEBI" id="CHEBI:57692"/>
    </cofactor>
</comment>
<evidence type="ECO:0000259" key="13">
    <source>
        <dbReference type="Pfam" id="PF01593"/>
    </source>
</evidence>
<keyword evidence="8 11" id="KW-0274">FAD</keyword>
<feature type="domain" description="Amine oxidase" evidence="13">
    <location>
        <begin position="24"/>
        <end position="470"/>
    </location>
</feature>
<keyword evidence="15" id="KW-1185">Reference proteome</keyword>
<keyword evidence="11" id="KW-0963">Cytoplasm</keyword>
<comment type="similarity">
    <text evidence="4 11">Belongs to the protoporphyrinogen/coproporphyrinogen oxidase family. Coproporphyrinogen III oxidase subfamily.</text>
</comment>
<dbReference type="SUPFAM" id="SSF54373">
    <property type="entry name" value="FAD-linked reductases, C-terminal domain"/>
    <property type="match status" value="1"/>
</dbReference>
<keyword evidence="12" id="KW-0812">Transmembrane</keyword>
<comment type="catalytic activity">
    <reaction evidence="1">
        <text>coproporphyrinogen III + 3 O2 = coproporphyrin III + 3 H2O2</text>
        <dbReference type="Rhea" id="RHEA:43436"/>
        <dbReference type="ChEBI" id="CHEBI:15379"/>
        <dbReference type="ChEBI" id="CHEBI:16240"/>
        <dbReference type="ChEBI" id="CHEBI:57309"/>
        <dbReference type="ChEBI" id="CHEBI:131725"/>
        <dbReference type="EC" id="1.3.3.15"/>
    </reaction>
    <physiologicalReaction direction="left-to-right" evidence="1">
        <dbReference type="Rhea" id="RHEA:43437"/>
    </physiologicalReaction>
</comment>
<feature type="transmembrane region" description="Helical" evidence="12">
    <location>
        <begin position="12"/>
        <end position="33"/>
    </location>
</feature>
<evidence type="ECO:0000256" key="1">
    <source>
        <dbReference type="ARBA" id="ARBA00001755"/>
    </source>
</evidence>
<gene>
    <name evidence="14" type="ORF">SAMN05661091_2307</name>
</gene>
<evidence type="ECO:0000313" key="14">
    <source>
        <dbReference type="EMBL" id="SMF83111.1"/>
    </source>
</evidence>
<dbReference type="Pfam" id="PF01593">
    <property type="entry name" value="Amino_oxidase"/>
    <property type="match status" value="1"/>
</dbReference>
<name>A0A1X7HBJ9_9BACL</name>
<evidence type="ECO:0000256" key="8">
    <source>
        <dbReference type="ARBA" id="ARBA00022827"/>
    </source>
</evidence>
<evidence type="ECO:0000313" key="15">
    <source>
        <dbReference type="Proteomes" id="UP000192940"/>
    </source>
</evidence>
<dbReference type="UniPathway" id="UPA00252"/>
<sequence length="477" mass="53054">MHDPNLHIRGVFLVTTTVVIGGGITGLSTLYYLQKEMNEKNLDMQLVLVEGDDTLGGKIRTFSDGEFTMETGADSIVARKSNVAPFLEELGLSDQVVYNATGISYIYNEDGLNKIPADAVFGIPIGLESLVQSELISAEGKVEALKDFYTTNETFTMNDSLGLFLETFLGKELVQKQIAPVVSGVYSGELNDLTIASTFPFLLEYKNKYGSIIKGLSENKHIYLGAANKKFISFKNGMSVLIDRMEELLADAQIYKGIKAESVEKMDKRYIVTLADGRKIEADYVVFSNSSLQAQELLQDNQLAEDFSQLHTKSMISIYLGFDVPDSQLPSDGTGFISVKESDVLCDACTWTSRKWEHTSKGRRLLLRLFYKSSNPEYARLVRLSEEELKSVALQDIAKSLGLTAEPVTAEVTKWHENMPNYHLKHREIVDSLELKLEQGYPNVLLAGCSYYGVGIPDCIANGERTAHVIVDRLLQK</sequence>
<keyword evidence="12" id="KW-1133">Transmembrane helix</keyword>
<keyword evidence="10 11" id="KW-0350">Heme biosynthesis</keyword>
<evidence type="ECO:0000256" key="5">
    <source>
        <dbReference type="ARBA" id="ARBA00012402"/>
    </source>
</evidence>
<dbReference type="NCBIfam" id="NF009081">
    <property type="entry name" value="PRK12416.1"/>
    <property type="match status" value="1"/>
</dbReference>
<proteinExistence type="inferred from homology"/>
<evidence type="ECO:0000256" key="2">
    <source>
        <dbReference type="ARBA" id="ARBA00001974"/>
    </source>
</evidence>
<evidence type="ECO:0000256" key="4">
    <source>
        <dbReference type="ARBA" id="ARBA00008310"/>
    </source>
</evidence>
<dbReference type="EMBL" id="LT840184">
    <property type="protein sequence ID" value="SMF83111.1"/>
    <property type="molecule type" value="Genomic_DNA"/>
</dbReference>
<keyword evidence="9 11" id="KW-0560">Oxidoreductase</keyword>
<dbReference type="Gene3D" id="3.90.660.20">
    <property type="entry name" value="Protoporphyrinogen oxidase, mitochondrial, domain 2"/>
    <property type="match status" value="1"/>
</dbReference>
<dbReference type="GO" id="GO:0006783">
    <property type="term" value="P:heme biosynthetic process"/>
    <property type="evidence" value="ECO:0007669"/>
    <property type="project" value="UniProtKB-UniRule"/>
</dbReference>
<reference evidence="14 15" key="1">
    <citation type="submission" date="2017-04" db="EMBL/GenBank/DDBJ databases">
        <authorList>
            <person name="Afonso C.L."/>
            <person name="Miller P.J."/>
            <person name="Scott M.A."/>
            <person name="Spackman E."/>
            <person name="Goraichik I."/>
            <person name="Dimitrov K.M."/>
            <person name="Suarez D.L."/>
            <person name="Swayne D.E."/>
        </authorList>
    </citation>
    <scope>NUCLEOTIDE SEQUENCE [LARGE SCALE GENOMIC DNA]</scope>
    <source>
        <strain evidence="14 15">N3/975</strain>
    </source>
</reference>
<evidence type="ECO:0000256" key="10">
    <source>
        <dbReference type="ARBA" id="ARBA00023133"/>
    </source>
</evidence>
<accession>A0A1X7HBJ9</accession>
<evidence type="ECO:0000256" key="12">
    <source>
        <dbReference type="SAM" id="Phobius"/>
    </source>
</evidence>
<dbReference type="PANTHER" id="PTHR42923">
    <property type="entry name" value="PROTOPORPHYRINOGEN OXIDASE"/>
    <property type="match status" value="1"/>
</dbReference>
<evidence type="ECO:0000256" key="6">
    <source>
        <dbReference type="ARBA" id="ARBA00019046"/>
    </source>
</evidence>
<dbReference type="EC" id="1.3.3.15" evidence="5 11"/>